<feature type="domain" description="DUF6534" evidence="3">
    <location>
        <begin position="181"/>
        <end position="254"/>
    </location>
</feature>
<feature type="transmembrane region" description="Helical" evidence="2">
    <location>
        <begin position="75"/>
        <end position="95"/>
    </location>
</feature>
<evidence type="ECO:0000313" key="4">
    <source>
        <dbReference type="EMBL" id="CAK5282108.1"/>
    </source>
</evidence>
<name>A0AAD2HWN4_9AGAR</name>
<evidence type="ECO:0000256" key="2">
    <source>
        <dbReference type="SAM" id="Phobius"/>
    </source>
</evidence>
<evidence type="ECO:0000259" key="3">
    <source>
        <dbReference type="Pfam" id="PF20152"/>
    </source>
</evidence>
<organism evidence="4 5">
    <name type="scientific">Mycena citricolor</name>
    <dbReference type="NCBI Taxonomy" id="2018698"/>
    <lineage>
        <taxon>Eukaryota</taxon>
        <taxon>Fungi</taxon>
        <taxon>Dikarya</taxon>
        <taxon>Basidiomycota</taxon>
        <taxon>Agaricomycotina</taxon>
        <taxon>Agaricomycetes</taxon>
        <taxon>Agaricomycetidae</taxon>
        <taxon>Agaricales</taxon>
        <taxon>Marasmiineae</taxon>
        <taxon>Mycenaceae</taxon>
        <taxon>Mycena</taxon>
    </lineage>
</organism>
<feature type="transmembrane region" description="Helical" evidence="2">
    <location>
        <begin position="175"/>
        <end position="195"/>
    </location>
</feature>
<dbReference type="PANTHER" id="PTHR40465">
    <property type="entry name" value="CHROMOSOME 1, WHOLE GENOME SHOTGUN SEQUENCE"/>
    <property type="match status" value="1"/>
</dbReference>
<evidence type="ECO:0000313" key="5">
    <source>
        <dbReference type="Proteomes" id="UP001295794"/>
    </source>
</evidence>
<feature type="transmembrane region" description="Helical" evidence="2">
    <location>
        <begin position="133"/>
        <end position="155"/>
    </location>
</feature>
<evidence type="ECO:0000256" key="1">
    <source>
        <dbReference type="SAM" id="MobiDB-lite"/>
    </source>
</evidence>
<dbReference type="AlphaFoldDB" id="A0AAD2HWN4"/>
<gene>
    <name evidence="4" type="ORF">MYCIT1_LOCUS33580</name>
</gene>
<comment type="caution">
    <text evidence="4">The sequence shown here is derived from an EMBL/GenBank/DDBJ whole genome shotgun (WGS) entry which is preliminary data.</text>
</comment>
<proteinExistence type="predicted"/>
<feature type="region of interest" description="Disordered" evidence="1">
    <location>
        <begin position="352"/>
        <end position="411"/>
    </location>
</feature>
<dbReference type="Pfam" id="PF20152">
    <property type="entry name" value="DUF6534"/>
    <property type="match status" value="1"/>
</dbReference>
<feature type="region of interest" description="Disordered" evidence="1">
    <location>
        <begin position="272"/>
        <end position="321"/>
    </location>
</feature>
<dbReference type="Proteomes" id="UP001295794">
    <property type="component" value="Unassembled WGS sequence"/>
</dbReference>
<keyword evidence="2" id="KW-0812">Transmembrane</keyword>
<feature type="transmembrane region" description="Helical" evidence="2">
    <location>
        <begin position="12"/>
        <end position="34"/>
    </location>
</feature>
<dbReference type="InterPro" id="IPR045339">
    <property type="entry name" value="DUF6534"/>
</dbReference>
<keyword evidence="5" id="KW-1185">Reference proteome</keyword>
<feature type="compositionally biased region" description="Basic and acidic residues" evidence="1">
    <location>
        <begin position="275"/>
        <end position="306"/>
    </location>
</feature>
<keyword evidence="2" id="KW-1133">Transmembrane helix</keyword>
<keyword evidence="2" id="KW-0472">Membrane</keyword>
<sequence>MPSTSLAAAELPSIPLTIGTAFIGFSVSCVLFGVSTNQTLTYFIRYPDDWFVYKLLHARGAEELRRLLNILDQALIGHAVYFYCIMNYNSIYVLFEHKVTPSLILQLTVGSVIGAIVRLCFATRIWRFSQQNILVTSIVVILTLTQFGAAIAFTLKCFQSPFVATLPKLKFIASLALGINVATDVFTACALAFFLRRFRTGHAQSDSIVNKLTIYAVNTGAVTSACSLGTLLSYDLRRNNFQFLAFYFVLSKRKTLSVSRLHSTHCSAISLPDRVSQHAQHEEGRPRQRHRPQPEEYDTGHFRPDHSPPIPLPQSSQSMSLTGRAPTLHWYSEAYGVGSGISNLSARPRPVEGLRLDTKSPISEEDSPVEASSFEAPTPTTPEAAFNPFLGRKSSQSGTRPGQKSFRGEAF</sequence>
<feature type="transmembrane region" description="Helical" evidence="2">
    <location>
        <begin position="101"/>
        <end position="121"/>
    </location>
</feature>
<feature type="compositionally biased region" description="Polar residues" evidence="1">
    <location>
        <begin position="393"/>
        <end position="402"/>
    </location>
</feature>
<accession>A0AAD2HWN4</accession>
<reference evidence="4" key="1">
    <citation type="submission" date="2023-11" db="EMBL/GenBank/DDBJ databases">
        <authorList>
            <person name="De Vega J J."/>
            <person name="De Vega J J."/>
        </authorList>
    </citation>
    <scope>NUCLEOTIDE SEQUENCE</scope>
</reference>
<dbReference type="PANTHER" id="PTHR40465:SF1">
    <property type="entry name" value="DUF6534 DOMAIN-CONTAINING PROTEIN"/>
    <property type="match status" value="1"/>
</dbReference>
<protein>
    <recommendedName>
        <fullName evidence="3">DUF6534 domain-containing protein</fullName>
    </recommendedName>
</protein>
<dbReference type="EMBL" id="CAVNYO010000446">
    <property type="protein sequence ID" value="CAK5282108.1"/>
    <property type="molecule type" value="Genomic_DNA"/>
</dbReference>